<reference evidence="3" key="1">
    <citation type="journal article" date="2021" name="Genome Biol. Evol.">
        <title>The assembled and annotated genome of the fairy-ring fungus Marasmius oreades.</title>
        <authorList>
            <person name="Hiltunen M."/>
            <person name="Ament-Velasquez S.L."/>
            <person name="Johannesson H."/>
        </authorList>
    </citation>
    <scope>NUCLEOTIDE SEQUENCE</scope>
    <source>
        <strain evidence="3">03SP1</strain>
    </source>
</reference>
<dbReference type="InterPro" id="IPR056884">
    <property type="entry name" value="NPHP3-like_N"/>
</dbReference>
<accession>A0A9P7RXL0</accession>
<sequence>MAPTFPRRSRSNCLSTTQCQGGMSFTRSSKFRVVDSNLTSIQGDHNTTHNYYQNFSRAESGLSVLRSRVAFSALHDSEARYPQPNVLPGTREEIIQNLGRWSEDPYKENRVYWVNGAAGVGKSAIAQALSEKYIRSGHHAAAFFFSRNDYTRDRLDPFVATIAYQLATSKAVGPFIAPLINHIIRSMPEILDKNWEHQFRTLIEEPCTQVDPRQWLQLPRLVIIDGVDECIEVKSQKRLLQIIRNATPTLPLDFLIFSRPEPHISHTFRHESFIPSPFRMALGDFAVWDDIETYLRHEFARIREEHWDTLPSPQARWPGDNVIHQLLCKATGQFIYVTTVMKYIDTGKIPVAPGQRLEIILRAKRVVQSTSPYPDLDLLYSQILQCCVDEDGNLRKILQLIVSPFGAHHVLKSPFRLRGSSSIGLRSLCALEQLLDLSEGEAAALLSGLHSILGIPASRTEDVEVLHASFSDYLLDSHRAGVYHVGAKLSPQEWRQLLVVSQLRMLSRFCIESEPSPMHSRDHPLNGIHDADIGALNVWKYLYDNRRTIAINSEIAAALNAFDPHLYLATLLRWNYQLKLDGYTHHPSLQTDRKNGHKPLVSWYNPAETFEALDFQVSRFYGTPREWRCHTAAVHYQVTMLYSAFQLLKELDKSDKSSSPCLDKFFKRCSSLFRGFYVTFPRDQDKRSIQYTLFACQLSISRRIHHKFPNFKAIYHIMCLKATVGQFDVSLRILPSDNEDGRHTTIPAGWEVKYIDPAEGRLLRRLIELLVYSPLRRSDESQSEIASRIMDVFPSSEFENWTYKLAKLDWGKTWRAYLFGKLAQITQGKRTTSKVTFEHGHSDWTVVPVYAGSMNPRDSE</sequence>
<organism evidence="3 4">
    <name type="scientific">Marasmius oreades</name>
    <name type="common">fairy-ring Marasmius</name>
    <dbReference type="NCBI Taxonomy" id="181124"/>
    <lineage>
        <taxon>Eukaryota</taxon>
        <taxon>Fungi</taxon>
        <taxon>Dikarya</taxon>
        <taxon>Basidiomycota</taxon>
        <taxon>Agaricomycotina</taxon>
        <taxon>Agaricomycetes</taxon>
        <taxon>Agaricomycetidae</taxon>
        <taxon>Agaricales</taxon>
        <taxon>Marasmiineae</taxon>
        <taxon>Marasmiaceae</taxon>
        <taxon>Marasmius</taxon>
    </lineage>
</organism>
<evidence type="ECO:0000256" key="1">
    <source>
        <dbReference type="ARBA" id="ARBA00022737"/>
    </source>
</evidence>
<feature type="domain" description="Nephrocystin 3-like N-terminal" evidence="2">
    <location>
        <begin position="90"/>
        <end position="259"/>
    </location>
</feature>
<keyword evidence="4" id="KW-1185">Reference proteome</keyword>
<dbReference type="RefSeq" id="XP_043007770.1">
    <property type="nucleotide sequence ID" value="XM_043155304.1"/>
</dbReference>
<dbReference type="Proteomes" id="UP001049176">
    <property type="component" value="Chromosome 6"/>
</dbReference>
<protein>
    <recommendedName>
        <fullName evidence="2">Nephrocystin 3-like N-terminal domain-containing protein</fullName>
    </recommendedName>
</protein>
<dbReference type="InterPro" id="IPR027417">
    <property type="entry name" value="P-loop_NTPase"/>
</dbReference>
<dbReference type="AlphaFoldDB" id="A0A9P7RXL0"/>
<proteinExistence type="predicted"/>
<evidence type="ECO:0000259" key="2">
    <source>
        <dbReference type="Pfam" id="PF24883"/>
    </source>
</evidence>
<gene>
    <name evidence="3" type="ORF">E1B28_010346</name>
</gene>
<keyword evidence="1" id="KW-0677">Repeat</keyword>
<dbReference type="SUPFAM" id="SSF52540">
    <property type="entry name" value="P-loop containing nucleoside triphosphate hydrolases"/>
    <property type="match status" value="1"/>
</dbReference>
<dbReference type="Gene3D" id="3.40.50.300">
    <property type="entry name" value="P-loop containing nucleotide triphosphate hydrolases"/>
    <property type="match status" value="1"/>
</dbReference>
<dbReference type="PANTHER" id="PTHR10039:SF17">
    <property type="entry name" value="FUNGAL STAND N-TERMINAL GOODBYE DOMAIN-CONTAINING PROTEIN-RELATED"/>
    <property type="match status" value="1"/>
</dbReference>
<dbReference type="Pfam" id="PF24883">
    <property type="entry name" value="NPHP3_N"/>
    <property type="match status" value="1"/>
</dbReference>
<dbReference type="PANTHER" id="PTHR10039">
    <property type="entry name" value="AMELOGENIN"/>
    <property type="match status" value="1"/>
</dbReference>
<dbReference type="GeneID" id="66079422"/>
<dbReference type="EMBL" id="CM032186">
    <property type="protein sequence ID" value="KAG7091300.1"/>
    <property type="molecule type" value="Genomic_DNA"/>
</dbReference>
<comment type="caution">
    <text evidence="3">The sequence shown here is derived from an EMBL/GenBank/DDBJ whole genome shotgun (WGS) entry which is preliminary data.</text>
</comment>
<evidence type="ECO:0000313" key="3">
    <source>
        <dbReference type="EMBL" id="KAG7091300.1"/>
    </source>
</evidence>
<dbReference type="OrthoDB" id="5967843at2759"/>
<dbReference type="KEGG" id="more:E1B28_010346"/>
<name>A0A9P7RXL0_9AGAR</name>
<evidence type="ECO:0000313" key="4">
    <source>
        <dbReference type="Proteomes" id="UP001049176"/>
    </source>
</evidence>